<gene>
    <name evidence="1" type="ORF">GK047_09910</name>
</gene>
<accession>A0A6G3ZY44</accession>
<evidence type="ECO:0000313" key="1">
    <source>
        <dbReference type="EMBL" id="NEW06327.1"/>
    </source>
</evidence>
<dbReference type="AlphaFoldDB" id="A0A6G3ZY44"/>
<sequence length="130" mass="14753">MFILIKGSGRQSAYMELIYQGTPLSVLFQFGVNYSMHISQKTYGIVERSDESRTDTTILQKELQGLMERILSEISCSTIFVHGDFRLSEVSTLMELSRANDERFTLIVSVLDESLPSGEIIIEEIKHEQG</sequence>
<protein>
    <submittedName>
        <fullName evidence="1">Uncharacterized protein</fullName>
    </submittedName>
</protein>
<dbReference type="EMBL" id="JAAIKC010000002">
    <property type="protein sequence ID" value="NEW06327.1"/>
    <property type="molecule type" value="Genomic_DNA"/>
</dbReference>
<reference evidence="1" key="1">
    <citation type="submission" date="2020-02" db="EMBL/GenBank/DDBJ databases">
        <authorList>
            <person name="Shen X.-R."/>
            <person name="Zhang Y.-X."/>
        </authorList>
    </citation>
    <scope>NUCLEOTIDE SEQUENCE</scope>
    <source>
        <strain evidence="1">SYP-B3998</strain>
    </source>
</reference>
<proteinExistence type="predicted"/>
<organism evidence="1">
    <name type="scientific">Paenibacillus sp. SYP-B3998</name>
    <dbReference type="NCBI Taxonomy" id="2678564"/>
    <lineage>
        <taxon>Bacteria</taxon>
        <taxon>Bacillati</taxon>
        <taxon>Bacillota</taxon>
        <taxon>Bacilli</taxon>
        <taxon>Bacillales</taxon>
        <taxon>Paenibacillaceae</taxon>
        <taxon>Paenibacillus</taxon>
    </lineage>
</organism>
<dbReference type="RefSeq" id="WP_163944935.1">
    <property type="nucleotide sequence ID" value="NZ_JAAIKC010000002.1"/>
</dbReference>
<comment type="caution">
    <text evidence="1">The sequence shown here is derived from an EMBL/GenBank/DDBJ whole genome shotgun (WGS) entry which is preliminary data.</text>
</comment>
<name>A0A6G3ZY44_9BACL</name>